<feature type="transmembrane region" description="Helical" evidence="12">
    <location>
        <begin position="590"/>
        <end position="609"/>
    </location>
</feature>
<comment type="similarity">
    <text evidence="7">Belongs to the protein kinase superfamily. Ser/Thr protein kinase family. GCN2 subfamily.</text>
</comment>
<keyword evidence="12" id="KW-0472">Membrane</keyword>
<keyword evidence="12" id="KW-0812">Transmembrane</keyword>
<dbReference type="EMBL" id="MDYQ01000812">
    <property type="protein sequence ID" value="PRP72782.1"/>
    <property type="molecule type" value="Genomic_DNA"/>
</dbReference>
<evidence type="ECO:0000259" key="13">
    <source>
        <dbReference type="PROSITE" id="PS50011"/>
    </source>
</evidence>
<keyword evidence="12" id="KW-1133">Transmembrane helix</keyword>
<evidence type="ECO:0000313" key="15">
    <source>
        <dbReference type="Proteomes" id="UP000241769"/>
    </source>
</evidence>
<keyword evidence="2" id="KW-0723">Serine/threonine-protein kinase</keyword>
<dbReference type="CDD" id="cd00180">
    <property type="entry name" value="PKc"/>
    <property type="match status" value="1"/>
</dbReference>
<dbReference type="PANTHER" id="PTHR11042:SF138">
    <property type="entry name" value="SERINE_THREONINE-PROTEIN KINASE IKS1-RELATED"/>
    <property type="match status" value="1"/>
</dbReference>
<dbReference type="InterPro" id="IPR008271">
    <property type="entry name" value="Ser/Thr_kinase_AS"/>
</dbReference>
<dbReference type="PROSITE" id="PS50011">
    <property type="entry name" value="PROTEIN_KINASE_DOM"/>
    <property type="match status" value="1"/>
</dbReference>
<name>A0A2P6MM62_9EUKA</name>
<feature type="transmembrane region" description="Helical" evidence="12">
    <location>
        <begin position="557"/>
        <end position="578"/>
    </location>
</feature>
<dbReference type="InterPro" id="IPR050339">
    <property type="entry name" value="CC_SR_Kinase"/>
</dbReference>
<dbReference type="InParanoid" id="A0A2P6MM62"/>
<dbReference type="FunFam" id="3.30.200.20:FF:000306">
    <property type="entry name" value="IKS protein kinase"/>
    <property type="match status" value="1"/>
</dbReference>
<comment type="caution">
    <text evidence="14">The sequence shown here is derived from an EMBL/GenBank/DDBJ whole genome shotgun (WGS) entry which is preliminary data.</text>
</comment>
<sequence length="619" mass="70807">MRAKDGQLMLYNHDQWHVISYDTDNRKIVLWNDTDGVSVRTLENENHSHSHSNHNSNDSRCPLCNQPIPSSRPNSWSGSDLNRDAFQSRDYFLLLDHQRQQQRNSDGRRRENGAADPLSPESLNSGYYSRFFQQEKKIGSGGFGAVFLARHVIHGIDLGLYAVKKVPVGDNIPWLHKVIAEVKALETIQKHPNIVNYQHSWLEYGRCADFGPEIPCLFILMEYANGGSLADVIWNPRQRGGLPEDLIWKYFIDICEGLNYLHQCGIVHRDLKPQNILLHQTIKNGIASTHLLISDFGTCQRDQEKPYKRTGATGTVEYVAPELLRTNEAGDYVEFCDEKSDVWSLGVVLYAMAFKELPFLQANLENCDREELAEEILRFRKLKFPGNHNRSEAILNMTEALMSILPRDRPTTVEILTCPFISNLTSTRNEMMNQSSTANGSPYITRIPNSSGKLNKVFRRANVPRQLSSSKFEPLVKKVETHHHPPSSPTHRHRLLSDSGDHIRIPWLLLPMQLLVFIPQVVFWMGGLQCNPRPLHIYVSLLMGIAAMVLDSVRPRVVMWAQFSLAGIRFVWTLLYIVQVGLYREGEDSGRWQLMLHMAFTTVSVALMMNTSRRHMKTK</sequence>
<accession>A0A2P6MM62</accession>
<dbReference type="Gene3D" id="1.10.510.10">
    <property type="entry name" value="Transferase(Phosphotransferase) domain 1"/>
    <property type="match status" value="1"/>
</dbReference>
<proteinExistence type="inferred from homology"/>
<evidence type="ECO:0000256" key="10">
    <source>
        <dbReference type="PROSITE-ProRule" id="PRU10141"/>
    </source>
</evidence>
<feature type="region of interest" description="Disordered" evidence="11">
    <location>
        <begin position="99"/>
        <end position="121"/>
    </location>
</feature>
<dbReference type="GO" id="GO:0004674">
    <property type="term" value="F:protein serine/threonine kinase activity"/>
    <property type="evidence" value="ECO:0007669"/>
    <property type="project" value="UniProtKB-KW"/>
</dbReference>
<dbReference type="SMART" id="SM00220">
    <property type="entry name" value="S_TKc"/>
    <property type="match status" value="1"/>
</dbReference>
<dbReference type="InterPro" id="IPR011009">
    <property type="entry name" value="Kinase-like_dom_sf"/>
</dbReference>
<evidence type="ECO:0000256" key="7">
    <source>
        <dbReference type="ARBA" id="ARBA00037982"/>
    </source>
</evidence>
<keyword evidence="15" id="KW-1185">Reference proteome</keyword>
<reference evidence="14 15" key="1">
    <citation type="journal article" date="2018" name="Genome Biol. Evol.">
        <title>Multiple Roots of Fruiting Body Formation in Amoebozoa.</title>
        <authorList>
            <person name="Hillmann F."/>
            <person name="Forbes G."/>
            <person name="Novohradska S."/>
            <person name="Ferling I."/>
            <person name="Riege K."/>
            <person name="Groth M."/>
            <person name="Westermann M."/>
            <person name="Marz M."/>
            <person name="Spaller T."/>
            <person name="Winckler T."/>
            <person name="Schaap P."/>
            <person name="Glockner G."/>
        </authorList>
    </citation>
    <scope>NUCLEOTIDE SEQUENCE [LARGE SCALE GENOMIC DNA]</scope>
    <source>
        <strain evidence="14 15">Jena</strain>
    </source>
</reference>
<protein>
    <recommendedName>
        <fullName evidence="1">non-specific serine/threonine protein kinase</fullName>
        <ecNumber evidence="1">2.7.11.1</ecNumber>
    </recommendedName>
</protein>
<keyword evidence="5" id="KW-0418">Kinase</keyword>
<dbReference type="PANTHER" id="PTHR11042">
    <property type="entry name" value="EUKARYOTIC TRANSLATION INITIATION FACTOR 2-ALPHA KINASE EIF2-ALPHA KINASE -RELATED"/>
    <property type="match status" value="1"/>
</dbReference>
<dbReference type="OrthoDB" id="1405469at2759"/>
<keyword evidence="4 10" id="KW-0547">Nucleotide-binding</keyword>
<gene>
    <name evidence="14" type="ORF">PROFUN_07682</name>
</gene>
<organism evidence="14 15">
    <name type="scientific">Planoprotostelium fungivorum</name>
    <dbReference type="NCBI Taxonomy" id="1890364"/>
    <lineage>
        <taxon>Eukaryota</taxon>
        <taxon>Amoebozoa</taxon>
        <taxon>Evosea</taxon>
        <taxon>Variosea</taxon>
        <taxon>Cavosteliida</taxon>
        <taxon>Cavosteliaceae</taxon>
        <taxon>Planoprotostelium</taxon>
    </lineage>
</organism>
<evidence type="ECO:0000256" key="6">
    <source>
        <dbReference type="ARBA" id="ARBA00022840"/>
    </source>
</evidence>
<dbReference type="Proteomes" id="UP000241769">
    <property type="component" value="Unassembled WGS sequence"/>
</dbReference>
<dbReference type="GO" id="GO:0005737">
    <property type="term" value="C:cytoplasm"/>
    <property type="evidence" value="ECO:0007669"/>
    <property type="project" value="TreeGrafter"/>
</dbReference>
<dbReference type="AlphaFoldDB" id="A0A2P6MM62"/>
<dbReference type="PROSITE" id="PS00108">
    <property type="entry name" value="PROTEIN_KINASE_ST"/>
    <property type="match status" value="1"/>
</dbReference>
<dbReference type="GO" id="GO:0005634">
    <property type="term" value="C:nucleus"/>
    <property type="evidence" value="ECO:0007669"/>
    <property type="project" value="TreeGrafter"/>
</dbReference>
<keyword evidence="6 10" id="KW-0067">ATP-binding</keyword>
<feature type="region of interest" description="Disordered" evidence="11">
    <location>
        <begin position="44"/>
        <end position="80"/>
    </location>
</feature>
<dbReference type="EC" id="2.7.11.1" evidence="1"/>
<dbReference type="STRING" id="1890364.A0A2P6MM62"/>
<evidence type="ECO:0000256" key="5">
    <source>
        <dbReference type="ARBA" id="ARBA00022777"/>
    </source>
</evidence>
<evidence type="ECO:0000256" key="9">
    <source>
        <dbReference type="ARBA" id="ARBA00048679"/>
    </source>
</evidence>
<evidence type="ECO:0000313" key="14">
    <source>
        <dbReference type="EMBL" id="PRP72782.1"/>
    </source>
</evidence>
<keyword evidence="3" id="KW-0808">Transferase</keyword>
<dbReference type="SUPFAM" id="SSF56112">
    <property type="entry name" value="Protein kinase-like (PK-like)"/>
    <property type="match status" value="1"/>
</dbReference>
<comment type="catalytic activity">
    <reaction evidence="8">
        <text>L-threonyl-[protein] + ATP = O-phospho-L-threonyl-[protein] + ADP + H(+)</text>
        <dbReference type="Rhea" id="RHEA:46608"/>
        <dbReference type="Rhea" id="RHEA-COMP:11060"/>
        <dbReference type="Rhea" id="RHEA-COMP:11605"/>
        <dbReference type="ChEBI" id="CHEBI:15378"/>
        <dbReference type="ChEBI" id="CHEBI:30013"/>
        <dbReference type="ChEBI" id="CHEBI:30616"/>
        <dbReference type="ChEBI" id="CHEBI:61977"/>
        <dbReference type="ChEBI" id="CHEBI:456216"/>
        <dbReference type="EC" id="2.7.11.1"/>
    </reaction>
</comment>
<feature type="transmembrane region" description="Helical" evidence="12">
    <location>
        <begin position="533"/>
        <end position="550"/>
    </location>
</feature>
<comment type="catalytic activity">
    <reaction evidence="9">
        <text>L-seryl-[protein] + ATP = O-phospho-L-seryl-[protein] + ADP + H(+)</text>
        <dbReference type="Rhea" id="RHEA:17989"/>
        <dbReference type="Rhea" id="RHEA-COMP:9863"/>
        <dbReference type="Rhea" id="RHEA-COMP:11604"/>
        <dbReference type="ChEBI" id="CHEBI:15378"/>
        <dbReference type="ChEBI" id="CHEBI:29999"/>
        <dbReference type="ChEBI" id="CHEBI:30616"/>
        <dbReference type="ChEBI" id="CHEBI:83421"/>
        <dbReference type="ChEBI" id="CHEBI:456216"/>
        <dbReference type="EC" id="2.7.11.1"/>
    </reaction>
</comment>
<evidence type="ECO:0000256" key="3">
    <source>
        <dbReference type="ARBA" id="ARBA00022679"/>
    </source>
</evidence>
<evidence type="ECO:0000256" key="8">
    <source>
        <dbReference type="ARBA" id="ARBA00047899"/>
    </source>
</evidence>
<feature type="compositionally biased region" description="Polar residues" evidence="11">
    <location>
        <begin position="67"/>
        <end position="80"/>
    </location>
</feature>
<dbReference type="InterPro" id="IPR000719">
    <property type="entry name" value="Prot_kinase_dom"/>
</dbReference>
<evidence type="ECO:0000256" key="11">
    <source>
        <dbReference type="SAM" id="MobiDB-lite"/>
    </source>
</evidence>
<dbReference type="GO" id="GO:0005524">
    <property type="term" value="F:ATP binding"/>
    <property type="evidence" value="ECO:0007669"/>
    <property type="project" value="UniProtKB-UniRule"/>
</dbReference>
<evidence type="ECO:0000256" key="4">
    <source>
        <dbReference type="ARBA" id="ARBA00022741"/>
    </source>
</evidence>
<evidence type="ECO:0000256" key="2">
    <source>
        <dbReference type="ARBA" id="ARBA00022527"/>
    </source>
</evidence>
<dbReference type="InterPro" id="IPR017441">
    <property type="entry name" value="Protein_kinase_ATP_BS"/>
</dbReference>
<dbReference type="Pfam" id="PF00069">
    <property type="entry name" value="Pkinase"/>
    <property type="match status" value="1"/>
</dbReference>
<feature type="binding site" evidence="10">
    <location>
        <position position="165"/>
    </location>
    <ligand>
        <name>ATP</name>
        <dbReference type="ChEBI" id="CHEBI:30616"/>
    </ligand>
</feature>
<dbReference type="Gene3D" id="3.30.200.20">
    <property type="entry name" value="Phosphorylase Kinase, domain 1"/>
    <property type="match status" value="1"/>
</dbReference>
<feature type="domain" description="Protein kinase" evidence="13">
    <location>
        <begin position="132"/>
        <end position="421"/>
    </location>
</feature>
<evidence type="ECO:0000256" key="12">
    <source>
        <dbReference type="SAM" id="Phobius"/>
    </source>
</evidence>
<evidence type="ECO:0000256" key="1">
    <source>
        <dbReference type="ARBA" id="ARBA00012513"/>
    </source>
</evidence>
<dbReference type="PROSITE" id="PS00107">
    <property type="entry name" value="PROTEIN_KINASE_ATP"/>
    <property type="match status" value="1"/>
</dbReference>